<gene>
    <name evidence="1" type="ORF">PR048_008694</name>
</gene>
<comment type="caution">
    <text evidence="1">The sequence shown here is derived from an EMBL/GenBank/DDBJ whole genome shotgun (WGS) entry which is preliminary data.</text>
</comment>
<evidence type="ECO:0000313" key="1">
    <source>
        <dbReference type="EMBL" id="KAJ8889197.1"/>
    </source>
</evidence>
<evidence type="ECO:0000313" key="2">
    <source>
        <dbReference type="Proteomes" id="UP001159363"/>
    </source>
</evidence>
<reference evidence="1 2" key="1">
    <citation type="submission" date="2023-02" db="EMBL/GenBank/DDBJ databases">
        <title>LHISI_Scaffold_Assembly.</title>
        <authorList>
            <person name="Stuart O.P."/>
            <person name="Cleave R."/>
            <person name="Magrath M.J.L."/>
            <person name="Mikheyev A.S."/>
        </authorList>
    </citation>
    <scope>NUCLEOTIDE SEQUENCE [LARGE SCALE GENOMIC DNA]</scope>
    <source>
        <strain evidence="1">Daus_M_001</strain>
        <tissue evidence="1">Leg muscle</tissue>
    </source>
</reference>
<dbReference type="EMBL" id="JARBHB010000003">
    <property type="protein sequence ID" value="KAJ8889197.1"/>
    <property type="molecule type" value="Genomic_DNA"/>
</dbReference>
<organism evidence="1 2">
    <name type="scientific">Dryococelus australis</name>
    <dbReference type="NCBI Taxonomy" id="614101"/>
    <lineage>
        <taxon>Eukaryota</taxon>
        <taxon>Metazoa</taxon>
        <taxon>Ecdysozoa</taxon>
        <taxon>Arthropoda</taxon>
        <taxon>Hexapoda</taxon>
        <taxon>Insecta</taxon>
        <taxon>Pterygota</taxon>
        <taxon>Neoptera</taxon>
        <taxon>Polyneoptera</taxon>
        <taxon>Phasmatodea</taxon>
        <taxon>Verophasmatodea</taxon>
        <taxon>Anareolatae</taxon>
        <taxon>Phasmatidae</taxon>
        <taxon>Eurycanthinae</taxon>
        <taxon>Dryococelus</taxon>
    </lineage>
</organism>
<name>A0ABQ9HXU5_9NEOP</name>
<proteinExistence type="predicted"/>
<accession>A0ABQ9HXU5</accession>
<keyword evidence="2" id="KW-1185">Reference proteome</keyword>
<protein>
    <submittedName>
        <fullName evidence="1">Uncharacterized protein</fullName>
    </submittedName>
</protein>
<dbReference type="Proteomes" id="UP001159363">
    <property type="component" value="Chromosome 3"/>
</dbReference>
<sequence length="201" mass="22053">MYITSEVLFPNRTEKVPYKWRKIPYNLQLNEAELGQRWNATVGQTGVPRSTPAMLPTCENGRLLASHQGEPGSIPGGVAPWIFACVNRAGRCRWSAGFLCDLPFPPPLHSGIASFSHRFTLIASPDLDITSRPNLLTHSEPLVYAMPRAPYNVVCGHGDTKNVAYLERHTPWQLESLGALAWVPGTTQSAAVDICDGPAVY</sequence>